<reference evidence="2 3" key="1">
    <citation type="submission" date="2020-02" db="EMBL/GenBank/DDBJ databases">
        <title>Draft genome sequence of Haematococcus lacustris strain NIES-144.</title>
        <authorList>
            <person name="Morimoto D."/>
            <person name="Nakagawa S."/>
            <person name="Yoshida T."/>
            <person name="Sawayama S."/>
        </authorList>
    </citation>
    <scope>NUCLEOTIDE SEQUENCE [LARGE SCALE GENOMIC DNA]</scope>
    <source>
        <strain evidence="2 3">NIES-144</strain>
    </source>
</reference>
<accession>A0A699YYF2</accession>
<evidence type="ECO:0000313" key="2">
    <source>
        <dbReference type="EMBL" id="GFH15327.1"/>
    </source>
</evidence>
<dbReference type="AlphaFoldDB" id="A0A699YYF2"/>
<sequence>MVYNKHSDNLMDGQHESSSRYATARVRSGATQQKGCPRNFALQETNRTPARSAWSLKSCRGSSSMAGPGPVAERYCNTRLAPRCLAAGEGSPRAAAR</sequence>
<comment type="caution">
    <text evidence="2">The sequence shown here is derived from an EMBL/GenBank/DDBJ whole genome shotgun (WGS) entry which is preliminary data.</text>
</comment>
<gene>
    <name evidence="2" type="ORF">HaLaN_11533</name>
</gene>
<evidence type="ECO:0000256" key="1">
    <source>
        <dbReference type="SAM" id="MobiDB-lite"/>
    </source>
</evidence>
<keyword evidence="3" id="KW-1185">Reference proteome</keyword>
<evidence type="ECO:0000313" key="3">
    <source>
        <dbReference type="Proteomes" id="UP000485058"/>
    </source>
</evidence>
<proteinExistence type="predicted"/>
<dbReference type="EMBL" id="BLLF01000837">
    <property type="protein sequence ID" value="GFH15327.1"/>
    <property type="molecule type" value="Genomic_DNA"/>
</dbReference>
<protein>
    <submittedName>
        <fullName evidence="2">Uncharacterized protein</fullName>
    </submittedName>
</protein>
<dbReference type="Proteomes" id="UP000485058">
    <property type="component" value="Unassembled WGS sequence"/>
</dbReference>
<feature type="region of interest" description="Disordered" evidence="1">
    <location>
        <begin position="1"/>
        <end position="67"/>
    </location>
</feature>
<feature type="compositionally biased region" description="Basic and acidic residues" evidence="1">
    <location>
        <begin position="1"/>
        <end position="18"/>
    </location>
</feature>
<name>A0A699YYF2_HAELA</name>
<organism evidence="2 3">
    <name type="scientific">Haematococcus lacustris</name>
    <name type="common">Green alga</name>
    <name type="synonym">Haematococcus pluvialis</name>
    <dbReference type="NCBI Taxonomy" id="44745"/>
    <lineage>
        <taxon>Eukaryota</taxon>
        <taxon>Viridiplantae</taxon>
        <taxon>Chlorophyta</taxon>
        <taxon>core chlorophytes</taxon>
        <taxon>Chlorophyceae</taxon>
        <taxon>CS clade</taxon>
        <taxon>Chlamydomonadales</taxon>
        <taxon>Haematococcaceae</taxon>
        <taxon>Haematococcus</taxon>
    </lineage>
</organism>